<evidence type="ECO:0000313" key="2">
    <source>
        <dbReference type="Proteomes" id="UP000240419"/>
    </source>
</evidence>
<dbReference type="RefSeq" id="WP_106837990.1">
    <property type="nucleotide sequence ID" value="NZ_JBCNIW010000041.1"/>
</dbReference>
<gene>
    <name evidence="1" type="ORF">C7R93_06215</name>
</gene>
<keyword evidence="2" id="KW-1185">Reference proteome</keyword>
<organism evidence="1 2">
    <name type="scientific">Brevibacillus fortis</name>
    <dbReference type="NCBI Taxonomy" id="2126352"/>
    <lineage>
        <taxon>Bacteria</taxon>
        <taxon>Bacillati</taxon>
        <taxon>Bacillota</taxon>
        <taxon>Bacilli</taxon>
        <taxon>Bacillales</taxon>
        <taxon>Paenibacillaceae</taxon>
        <taxon>Brevibacillus</taxon>
    </lineage>
</organism>
<comment type="caution">
    <text evidence="1">The sequence shown here is derived from an EMBL/GenBank/DDBJ whole genome shotgun (WGS) entry which is preliminary data.</text>
</comment>
<reference evidence="1 2" key="1">
    <citation type="submission" date="2018-03" db="EMBL/GenBank/DDBJ databases">
        <title>Brevisbacillus phylogenomics.</title>
        <authorList>
            <person name="Dunlap C."/>
        </authorList>
    </citation>
    <scope>NUCLEOTIDE SEQUENCE [LARGE SCALE GENOMIC DNA]</scope>
    <source>
        <strain evidence="1 2">NRRL NRS-1210</strain>
    </source>
</reference>
<dbReference type="AlphaFoldDB" id="A0A2P7VH44"/>
<name>A0A2P7VH44_9BACL</name>
<dbReference type="Proteomes" id="UP000240419">
    <property type="component" value="Unassembled WGS sequence"/>
</dbReference>
<dbReference type="EMBL" id="PXZM01000007">
    <property type="protein sequence ID" value="PSJ98534.1"/>
    <property type="molecule type" value="Genomic_DNA"/>
</dbReference>
<sequence>MSNFKDIVNQEAIPHQYRENAKNCFMCNSTVVNGGTWAGTSNDHLVTVCSQQSCQESLISWAIDTFLSSQTKDIFTVKDDFLKFEDATYNKKANKSR</sequence>
<protein>
    <submittedName>
        <fullName evidence="1">Uncharacterized protein</fullName>
    </submittedName>
</protein>
<evidence type="ECO:0000313" key="1">
    <source>
        <dbReference type="EMBL" id="PSJ98534.1"/>
    </source>
</evidence>
<accession>A0A2P7VH44</accession>
<proteinExistence type="predicted"/>